<evidence type="ECO:0000313" key="3">
    <source>
        <dbReference type="Proteomes" id="UP000775213"/>
    </source>
</evidence>
<comment type="caution">
    <text evidence="2">The sequence shown here is derived from an EMBL/GenBank/DDBJ whole genome shotgun (WGS) entry which is preliminary data.</text>
</comment>
<reference evidence="2 3" key="1">
    <citation type="journal article" date="2021" name="Hortic Res">
        <title>Chromosome-scale assembly of the Dendrobium chrysotoxum genome enhances the understanding of orchid evolution.</title>
        <authorList>
            <person name="Zhang Y."/>
            <person name="Zhang G.Q."/>
            <person name="Zhang D."/>
            <person name="Liu X.D."/>
            <person name="Xu X.Y."/>
            <person name="Sun W.H."/>
            <person name="Yu X."/>
            <person name="Zhu X."/>
            <person name="Wang Z.W."/>
            <person name="Zhao X."/>
            <person name="Zhong W.Y."/>
            <person name="Chen H."/>
            <person name="Yin W.L."/>
            <person name="Huang T."/>
            <person name="Niu S.C."/>
            <person name="Liu Z.J."/>
        </authorList>
    </citation>
    <scope>NUCLEOTIDE SEQUENCE [LARGE SCALE GENOMIC DNA]</scope>
    <source>
        <strain evidence="2">Lindl</strain>
    </source>
</reference>
<proteinExistence type="predicted"/>
<sequence>MNPCTHYYTRIHNQPPDETLRRHPFSTPTLRRSLRRRSASGKPSVILHRLLRRGSACSSPDACLRLLRSAPVGGWEDHRLWHRRIVDREWRRVPLPRRSPPPQGKGRGRDGREGRKRRWGIGGGVRGGRIRRSCGTDPRRF</sequence>
<name>A0AAV7GX82_DENCH</name>
<gene>
    <name evidence="2" type="ORF">IEQ34_008657</name>
</gene>
<organism evidence="2 3">
    <name type="scientific">Dendrobium chrysotoxum</name>
    <name type="common">Orchid</name>
    <dbReference type="NCBI Taxonomy" id="161865"/>
    <lineage>
        <taxon>Eukaryota</taxon>
        <taxon>Viridiplantae</taxon>
        <taxon>Streptophyta</taxon>
        <taxon>Embryophyta</taxon>
        <taxon>Tracheophyta</taxon>
        <taxon>Spermatophyta</taxon>
        <taxon>Magnoliopsida</taxon>
        <taxon>Liliopsida</taxon>
        <taxon>Asparagales</taxon>
        <taxon>Orchidaceae</taxon>
        <taxon>Epidendroideae</taxon>
        <taxon>Malaxideae</taxon>
        <taxon>Dendrobiinae</taxon>
        <taxon>Dendrobium</taxon>
    </lineage>
</organism>
<keyword evidence="3" id="KW-1185">Reference proteome</keyword>
<evidence type="ECO:0000313" key="2">
    <source>
        <dbReference type="EMBL" id="KAH0461082.1"/>
    </source>
</evidence>
<dbReference type="AlphaFoldDB" id="A0AAV7GX82"/>
<evidence type="ECO:0000256" key="1">
    <source>
        <dbReference type="SAM" id="MobiDB-lite"/>
    </source>
</evidence>
<dbReference type="Proteomes" id="UP000775213">
    <property type="component" value="Unassembled WGS sequence"/>
</dbReference>
<dbReference type="EMBL" id="JAGFBR010000009">
    <property type="protein sequence ID" value="KAH0461082.1"/>
    <property type="molecule type" value="Genomic_DNA"/>
</dbReference>
<accession>A0AAV7GX82</accession>
<protein>
    <submittedName>
        <fullName evidence="2">Uncharacterized protein</fullName>
    </submittedName>
</protein>
<feature type="region of interest" description="Disordered" evidence="1">
    <location>
        <begin position="91"/>
        <end position="141"/>
    </location>
</feature>